<dbReference type="EMBL" id="MLJW01000020">
    <property type="protein sequence ID" value="OIR11563.1"/>
    <property type="molecule type" value="Genomic_DNA"/>
</dbReference>
<evidence type="ECO:0000256" key="10">
    <source>
        <dbReference type="ARBA" id="ARBA00022777"/>
    </source>
</evidence>
<dbReference type="PROSITE" id="PS50885">
    <property type="entry name" value="HAMP"/>
    <property type="match status" value="1"/>
</dbReference>
<dbReference type="PROSITE" id="PS50109">
    <property type="entry name" value="HIS_KIN"/>
    <property type="match status" value="1"/>
</dbReference>
<dbReference type="InterPro" id="IPR003594">
    <property type="entry name" value="HATPase_dom"/>
</dbReference>
<dbReference type="EC" id="2.7.13.3" evidence="3"/>
<comment type="caution">
    <text evidence="18">The sequence shown here is derived from an EMBL/GenBank/DDBJ whole genome shotgun (WGS) entry which is preliminary data.</text>
</comment>
<evidence type="ECO:0000313" key="18">
    <source>
        <dbReference type="EMBL" id="OIR11563.1"/>
    </source>
</evidence>
<keyword evidence="7 18" id="KW-0808">Transferase</keyword>
<comment type="catalytic activity">
    <reaction evidence="1">
        <text>ATP + protein L-histidine = ADP + protein N-phospho-L-histidine.</text>
        <dbReference type="EC" id="2.7.13.3"/>
    </reaction>
</comment>
<name>A0A1J5SUA7_9ZZZZ</name>
<dbReference type="PANTHER" id="PTHR44936:SF5">
    <property type="entry name" value="SENSOR HISTIDINE KINASE ENVZ"/>
    <property type="match status" value="1"/>
</dbReference>
<keyword evidence="10" id="KW-0418">Kinase</keyword>
<evidence type="ECO:0000259" key="17">
    <source>
        <dbReference type="PROSITE" id="PS50885"/>
    </source>
</evidence>
<dbReference type="AlphaFoldDB" id="A0A1J5SUA7"/>
<dbReference type="SUPFAM" id="SSF47384">
    <property type="entry name" value="Homodimeric domain of signal transducing histidine kinase"/>
    <property type="match status" value="1"/>
</dbReference>
<dbReference type="SUPFAM" id="SSF55874">
    <property type="entry name" value="ATPase domain of HSP90 chaperone/DNA topoisomerase II/histidine kinase"/>
    <property type="match status" value="1"/>
</dbReference>
<keyword evidence="6" id="KW-0597">Phosphoprotein</keyword>
<dbReference type="Pfam" id="PF02518">
    <property type="entry name" value="HATPase_c"/>
    <property type="match status" value="1"/>
</dbReference>
<keyword evidence="9" id="KW-0547">Nucleotide-binding</keyword>
<keyword evidence="8 15" id="KW-0812">Transmembrane</keyword>
<dbReference type="InterPro" id="IPR003660">
    <property type="entry name" value="HAMP_dom"/>
</dbReference>
<evidence type="ECO:0000256" key="7">
    <source>
        <dbReference type="ARBA" id="ARBA00022679"/>
    </source>
</evidence>
<dbReference type="SMART" id="SM00388">
    <property type="entry name" value="HisKA"/>
    <property type="match status" value="1"/>
</dbReference>
<dbReference type="GO" id="GO:0005524">
    <property type="term" value="F:ATP binding"/>
    <property type="evidence" value="ECO:0007669"/>
    <property type="project" value="UniProtKB-KW"/>
</dbReference>
<keyword evidence="12 15" id="KW-1133">Transmembrane helix</keyword>
<dbReference type="InterPro" id="IPR005467">
    <property type="entry name" value="His_kinase_dom"/>
</dbReference>
<reference evidence="18" key="1">
    <citation type="submission" date="2016-10" db="EMBL/GenBank/DDBJ databases">
        <title>Sequence of Gallionella enrichment culture.</title>
        <authorList>
            <person name="Poehlein A."/>
            <person name="Muehling M."/>
            <person name="Daniel R."/>
        </authorList>
    </citation>
    <scope>NUCLEOTIDE SEQUENCE</scope>
</reference>
<feature type="transmembrane region" description="Helical" evidence="15">
    <location>
        <begin position="161"/>
        <end position="180"/>
    </location>
</feature>
<keyword evidence="13" id="KW-0902">Two-component regulatory system</keyword>
<proteinExistence type="predicted"/>
<accession>A0A1J5SUA7</accession>
<evidence type="ECO:0000259" key="16">
    <source>
        <dbReference type="PROSITE" id="PS50109"/>
    </source>
</evidence>
<evidence type="ECO:0000256" key="14">
    <source>
        <dbReference type="ARBA" id="ARBA00023136"/>
    </source>
</evidence>
<dbReference type="InterPro" id="IPR036097">
    <property type="entry name" value="HisK_dim/P_sf"/>
</dbReference>
<dbReference type="PANTHER" id="PTHR44936">
    <property type="entry name" value="SENSOR PROTEIN CREC"/>
    <property type="match status" value="1"/>
</dbReference>
<evidence type="ECO:0000256" key="5">
    <source>
        <dbReference type="ARBA" id="ARBA00022519"/>
    </source>
</evidence>
<dbReference type="Pfam" id="PF00672">
    <property type="entry name" value="HAMP"/>
    <property type="match status" value="1"/>
</dbReference>
<dbReference type="GO" id="GO:0000155">
    <property type="term" value="F:phosphorelay sensor kinase activity"/>
    <property type="evidence" value="ECO:0007669"/>
    <property type="project" value="InterPro"/>
</dbReference>
<dbReference type="InterPro" id="IPR036890">
    <property type="entry name" value="HATPase_C_sf"/>
</dbReference>
<organism evidence="18">
    <name type="scientific">mine drainage metagenome</name>
    <dbReference type="NCBI Taxonomy" id="410659"/>
    <lineage>
        <taxon>unclassified sequences</taxon>
        <taxon>metagenomes</taxon>
        <taxon>ecological metagenomes</taxon>
    </lineage>
</organism>
<dbReference type="CDD" id="cd06225">
    <property type="entry name" value="HAMP"/>
    <property type="match status" value="1"/>
</dbReference>
<feature type="domain" description="HAMP" evidence="17">
    <location>
        <begin position="181"/>
        <end position="233"/>
    </location>
</feature>
<evidence type="ECO:0000256" key="9">
    <source>
        <dbReference type="ARBA" id="ARBA00022741"/>
    </source>
</evidence>
<dbReference type="Gene3D" id="1.10.287.130">
    <property type="match status" value="1"/>
</dbReference>
<dbReference type="PRINTS" id="PR00344">
    <property type="entry name" value="BCTRLSENSOR"/>
</dbReference>
<evidence type="ECO:0000256" key="1">
    <source>
        <dbReference type="ARBA" id="ARBA00000085"/>
    </source>
</evidence>
<comment type="subcellular location">
    <subcellularLocation>
        <location evidence="2">Cell inner membrane</location>
        <topology evidence="2">Multi-pass membrane protein</topology>
    </subcellularLocation>
</comment>
<dbReference type="InterPro" id="IPR003661">
    <property type="entry name" value="HisK_dim/P_dom"/>
</dbReference>
<gene>
    <name evidence="18" type="primary">envZ_2</name>
    <name evidence="18" type="ORF">GALL_70580</name>
</gene>
<dbReference type="SMART" id="SM00304">
    <property type="entry name" value="HAMP"/>
    <property type="match status" value="1"/>
</dbReference>
<evidence type="ECO:0000256" key="13">
    <source>
        <dbReference type="ARBA" id="ARBA00023012"/>
    </source>
</evidence>
<keyword evidence="14 15" id="KW-0472">Membrane</keyword>
<evidence type="ECO:0000256" key="3">
    <source>
        <dbReference type="ARBA" id="ARBA00012438"/>
    </source>
</evidence>
<evidence type="ECO:0000256" key="12">
    <source>
        <dbReference type="ARBA" id="ARBA00022989"/>
    </source>
</evidence>
<dbReference type="InterPro" id="IPR004358">
    <property type="entry name" value="Sig_transdc_His_kin-like_C"/>
</dbReference>
<dbReference type="SMART" id="SM00387">
    <property type="entry name" value="HATPase_c"/>
    <property type="match status" value="1"/>
</dbReference>
<keyword evidence="11" id="KW-0067">ATP-binding</keyword>
<feature type="domain" description="Histidine kinase" evidence="16">
    <location>
        <begin position="241"/>
        <end position="440"/>
    </location>
</feature>
<evidence type="ECO:0000256" key="15">
    <source>
        <dbReference type="SAM" id="Phobius"/>
    </source>
</evidence>
<feature type="transmembrane region" description="Helical" evidence="15">
    <location>
        <begin position="6"/>
        <end position="24"/>
    </location>
</feature>
<keyword evidence="4" id="KW-1003">Cell membrane</keyword>
<evidence type="ECO:0000256" key="8">
    <source>
        <dbReference type="ARBA" id="ARBA00022692"/>
    </source>
</evidence>
<dbReference type="CDD" id="cd00082">
    <property type="entry name" value="HisKA"/>
    <property type="match status" value="1"/>
</dbReference>
<evidence type="ECO:0000256" key="4">
    <source>
        <dbReference type="ARBA" id="ARBA00022475"/>
    </source>
</evidence>
<dbReference type="Gene3D" id="3.30.565.10">
    <property type="entry name" value="Histidine kinase-like ATPase, C-terminal domain"/>
    <property type="match status" value="1"/>
</dbReference>
<evidence type="ECO:0000256" key="2">
    <source>
        <dbReference type="ARBA" id="ARBA00004429"/>
    </source>
</evidence>
<dbReference type="InterPro" id="IPR050980">
    <property type="entry name" value="2C_sensor_his_kinase"/>
</dbReference>
<protein>
    <recommendedName>
        <fullName evidence="3">histidine kinase</fullName>
        <ecNumber evidence="3">2.7.13.3</ecNumber>
    </recommendedName>
</protein>
<dbReference type="GO" id="GO:0005886">
    <property type="term" value="C:plasma membrane"/>
    <property type="evidence" value="ECO:0007669"/>
    <property type="project" value="UniProtKB-SubCell"/>
</dbReference>
<evidence type="ECO:0000256" key="6">
    <source>
        <dbReference type="ARBA" id="ARBA00022553"/>
    </source>
</evidence>
<keyword evidence="5" id="KW-0997">Cell inner membrane</keyword>
<evidence type="ECO:0000256" key="11">
    <source>
        <dbReference type="ARBA" id="ARBA00022840"/>
    </source>
</evidence>
<sequence length="448" mass="50042">MHGRLFLILLAGMFVTSIGTMLLTHSRQQEMFERVRAQHLSVEIADMVETLRKMPSPRREDFLREPHGMGIRAHPEDGIAPPSAARDELLEEALHQRLEDVAVTAQQPNHASCGDEPIRWPRYMREPPECQRVHLSLPDGSGLVLVIPMPHMRGPLYPPPVWSALLLFAVCIGLLAWLVARIATSPLRQLADAADKLDISRAGEALPELGSSEVRVATRAFNRMQKRIYEDVRERTGMLAAITHDLQTPLTRLRLRLEKLPDEGLRNKLVGDMQAMQQMLQEGLELSRSLDSSEASRLLDLDSLLDSLCSDAAEAGQQIEYKERTAVQLQAQPLALRRALSNLLDNAVKYGQRAEVSLNRDARHCHILIRDSGPGIPPDLLETVFIPFYRIEHSRSRESGGTGLGLSIARNIVMRHNGELTLRNHPSGGLEAHVVLPLTIQAGRRLPL</sequence>